<gene>
    <name evidence="1" type="ORF">OWV82_012934</name>
</gene>
<accession>A0ACC1XSL8</accession>
<organism evidence="1 2">
    <name type="scientific">Melia azedarach</name>
    <name type="common">Chinaberry tree</name>
    <dbReference type="NCBI Taxonomy" id="155640"/>
    <lineage>
        <taxon>Eukaryota</taxon>
        <taxon>Viridiplantae</taxon>
        <taxon>Streptophyta</taxon>
        <taxon>Embryophyta</taxon>
        <taxon>Tracheophyta</taxon>
        <taxon>Spermatophyta</taxon>
        <taxon>Magnoliopsida</taxon>
        <taxon>eudicotyledons</taxon>
        <taxon>Gunneridae</taxon>
        <taxon>Pentapetalae</taxon>
        <taxon>rosids</taxon>
        <taxon>malvids</taxon>
        <taxon>Sapindales</taxon>
        <taxon>Meliaceae</taxon>
        <taxon>Melia</taxon>
    </lineage>
</organism>
<dbReference type="Proteomes" id="UP001164539">
    <property type="component" value="Chromosome 7"/>
</dbReference>
<name>A0ACC1XSL8_MELAZ</name>
<evidence type="ECO:0000313" key="1">
    <source>
        <dbReference type="EMBL" id="KAJ4714444.1"/>
    </source>
</evidence>
<proteinExistence type="predicted"/>
<evidence type="ECO:0000313" key="2">
    <source>
        <dbReference type="Proteomes" id="UP001164539"/>
    </source>
</evidence>
<dbReference type="EMBL" id="CM051400">
    <property type="protein sequence ID" value="KAJ4714444.1"/>
    <property type="molecule type" value="Genomic_DNA"/>
</dbReference>
<protein>
    <submittedName>
        <fullName evidence="1">Transcription repressor OFP7</fullName>
    </submittedName>
</protein>
<reference evidence="1 2" key="1">
    <citation type="journal article" date="2023" name="Science">
        <title>Complex scaffold remodeling in plant triterpene biosynthesis.</title>
        <authorList>
            <person name="De La Pena R."/>
            <person name="Hodgson H."/>
            <person name="Liu J.C."/>
            <person name="Stephenson M.J."/>
            <person name="Martin A.C."/>
            <person name="Owen C."/>
            <person name="Harkess A."/>
            <person name="Leebens-Mack J."/>
            <person name="Jimenez L.E."/>
            <person name="Osbourn A."/>
            <person name="Sattely E.S."/>
        </authorList>
    </citation>
    <scope>NUCLEOTIDE SEQUENCE [LARGE SCALE GENOMIC DNA]</scope>
    <source>
        <strain evidence="2">cv. JPN11</strain>
        <tissue evidence="1">Leaf</tissue>
    </source>
</reference>
<sequence length="370" mass="42063">MGKRFKFRISRVIPSFNSCRSKDPSTLPSNPVPLFLRLSPVNPHPMILHYPTIPPPTSKPRHSSLKRHVSSAITSIACGCSSRSTTECLTETDHNESPPTPEFHWEKEDNYHVVAQIFDETPRQKIYNSSASGYTSYDDDVLLPPPPPPPNTQKKKRRARRKKKTPPLPKNRISTSSGVDSELFSSEGCNDENDLDGEVTETLVITSRSLSTDFSSPEFNRQLETIRETPFKRAVNKRKKKKAKKVQRCVPKTTKVIAENGGSSSPEMDTPARLSLFLKRLMPCALEGKVRDSFAVMKKSEDPYEDFKGSMLEMILEKQMFEEKDLEQLLECFLSLNSRQHHGAIVRAFSEIWDTLFRRRSSSFRVSTSQ</sequence>
<comment type="caution">
    <text evidence="1">The sequence shown here is derived from an EMBL/GenBank/DDBJ whole genome shotgun (WGS) entry which is preliminary data.</text>
</comment>
<keyword evidence="2" id="KW-1185">Reference proteome</keyword>